<evidence type="ECO:0000256" key="1">
    <source>
        <dbReference type="ARBA" id="ARBA00023224"/>
    </source>
</evidence>
<dbReference type="PROSITE" id="PS50111">
    <property type="entry name" value="CHEMOTAXIS_TRANSDUC_2"/>
    <property type="match status" value="1"/>
</dbReference>
<dbReference type="Proteomes" id="UP000198718">
    <property type="component" value="Unassembled WGS sequence"/>
</dbReference>
<sequence length="278" mass="30032">MQHSSLEELKKYIPYFIQLVSADMNIGIYNKEICIGSFYTENFDLGVREGDKIPAGGATAEAIRTGEKIIKEIPKEVLGIPYIATSIPIIDEAGTVIGVITAAESIDKKEKLVDMANTLSSTMEEITATVEEITASTQQVADLGGNIENLSGKNLENVKQTDDVLKFVYTIAKQTKLLGLNASIEAARAGAAGSSFKIVAGEVSKLAESSAESTKKINDILQSIKTENTNMWDQSRNISYILQQLAASTQEISASIQSLSSIAEELLHLSQNIQAIEK</sequence>
<proteinExistence type="predicted"/>
<dbReference type="Gene3D" id="1.10.287.950">
    <property type="entry name" value="Methyl-accepting chemotaxis protein"/>
    <property type="match status" value="1"/>
</dbReference>
<dbReference type="GO" id="GO:0016020">
    <property type="term" value="C:membrane"/>
    <property type="evidence" value="ECO:0007669"/>
    <property type="project" value="InterPro"/>
</dbReference>
<keyword evidence="5" id="KW-1185">Reference proteome</keyword>
<accession>A0A1G9HE41</accession>
<protein>
    <submittedName>
        <fullName evidence="4">Methyl-accepting chemotaxis protein (MCP) signalling domain-containing protein</fullName>
    </submittedName>
</protein>
<evidence type="ECO:0000313" key="5">
    <source>
        <dbReference type="Proteomes" id="UP000198718"/>
    </source>
</evidence>
<name>A0A1G9HE41_9FIRM</name>
<dbReference type="GO" id="GO:0007165">
    <property type="term" value="P:signal transduction"/>
    <property type="evidence" value="ECO:0007669"/>
    <property type="project" value="UniProtKB-KW"/>
</dbReference>
<gene>
    <name evidence="4" type="ORF">SAMN05660472_02633</name>
</gene>
<evidence type="ECO:0000259" key="3">
    <source>
        <dbReference type="PROSITE" id="PS50111"/>
    </source>
</evidence>
<dbReference type="SMART" id="SM00283">
    <property type="entry name" value="MA"/>
    <property type="match status" value="1"/>
</dbReference>
<reference evidence="4 5" key="1">
    <citation type="submission" date="2016-10" db="EMBL/GenBank/DDBJ databases">
        <authorList>
            <person name="de Groot N.N."/>
        </authorList>
    </citation>
    <scope>NUCLEOTIDE SEQUENCE [LARGE SCALE GENOMIC DNA]</scope>
    <source>
        <strain evidence="4 5">DSM 18346</strain>
    </source>
</reference>
<dbReference type="EMBL" id="FNFP01000008">
    <property type="protein sequence ID" value="SDL10964.1"/>
    <property type="molecule type" value="Genomic_DNA"/>
</dbReference>
<dbReference type="STRING" id="393762.SAMN05660472_02633"/>
<dbReference type="InterPro" id="IPR004089">
    <property type="entry name" value="MCPsignal_dom"/>
</dbReference>
<feature type="domain" description="Methyl-accepting transducer" evidence="3">
    <location>
        <begin position="156"/>
        <end position="278"/>
    </location>
</feature>
<keyword evidence="1 2" id="KW-0807">Transducer</keyword>
<dbReference type="RefSeq" id="WP_090554370.1">
    <property type="nucleotide sequence ID" value="NZ_FNFP01000008.1"/>
</dbReference>
<dbReference type="OrthoDB" id="9807021at2"/>
<dbReference type="Pfam" id="PF00015">
    <property type="entry name" value="MCPsignal"/>
    <property type="match status" value="1"/>
</dbReference>
<dbReference type="AlphaFoldDB" id="A0A1G9HE41"/>
<evidence type="ECO:0000256" key="2">
    <source>
        <dbReference type="PROSITE-ProRule" id="PRU00284"/>
    </source>
</evidence>
<dbReference type="PANTHER" id="PTHR32089:SF112">
    <property type="entry name" value="LYSOZYME-LIKE PROTEIN-RELATED"/>
    <property type="match status" value="1"/>
</dbReference>
<dbReference type="SUPFAM" id="SSF58104">
    <property type="entry name" value="Methyl-accepting chemotaxis protein (MCP) signaling domain"/>
    <property type="match status" value="1"/>
</dbReference>
<dbReference type="SUPFAM" id="SSF103190">
    <property type="entry name" value="Sensory domain-like"/>
    <property type="match status" value="1"/>
</dbReference>
<evidence type="ECO:0000313" key="4">
    <source>
        <dbReference type="EMBL" id="SDL10964.1"/>
    </source>
</evidence>
<organism evidence="4 5">
    <name type="scientific">Natronincola ferrireducens</name>
    <dbReference type="NCBI Taxonomy" id="393762"/>
    <lineage>
        <taxon>Bacteria</taxon>
        <taxon>Bacillati</taxon>
        <taxon>Bacillota</taxon>
        <taxon>Clostridia</taxon>
        <taxon>Peptostreptococcales</taxon>
        <taxon>Natronincolaceae</taxon>
        <taxon>Natronincola</taxon>
    </lineage>
</organism>
<dbReference type="PANTHER" id="PTHR32089">
    <property type="entry name" value="METHYL-ACCEPTING CHEMOTAXIS PROTEIN MCPB"/>
    <property type="match status" value="1"/>
</dbReference>
<dbReference type="InterPro" id="IPR029151">
    <property type="entry name" value="Sensor-like_sf"/>
</dbReference>